<dbReference type="OrthoDB" id="9798407at2"/>
<protein>
    <submittedName>
        <fullName evidence="2">Sugar phosphate isomerase/epimerase</fullName>
    </submittedName>
</protein>
<keyword evidence="3" id="KW-1185">Reference proteome</keyword>
<dbReference type="InterPro" id="IPR013022">
    <property type="entry name" value="Xyl_isomerase-like_TIM-brl"/>
</dbReference>
<dbReference type="AlphaFoldDB" id="A0A2W1NYY6"/>
<dbReference type="InterPro" id="IPR050312">
    <property type="entry name" value="IolE/XylAMocC-like"/>
</dbReference>
<keyword evidence="2" id="KW-0413">Isomerase</keyword>
<accession>A0A2W1NYY6</accession>
<dbReference type="EMBL" id="NHRJ02000010">
    <property type="protein sequence ID" value="PZE20068.1"/>
    <property type="molecule type" value="Genomic_DNA"/>
</dbReference>
<proteinExistence type="predicted"/>
<dbReference type="PANTHER" id="PTHR12110">
    <property type="entry name" value="HYDROXYPYRUVATE ISOMERASE"/>
    <property type="match status" value="1"/>
</dbReference>
<comment type="caution">
    <text evidence="2">The sequence shown here is derived from an EMBL/GenBank/DDBJ whole genome shotgun (WGS) entry which is preliminary data.</text>
</comment>
<dbReference type="Pfam" id="PF01261">
    <property type="entry name" value="AP_endonuc_2"/>
    <property type="match status" value="1"/>
</dbReference>
<gene>
    <name evidence="2" type="ORF">CBW46_015420</name>
</gene>
<evidence type="ECO:0000259" key="1">
    <source>
        <dbReference type="Pfam" id="PF01261"/>
    </source>
</evidence>
<feature type="domain" description="Xylose isomerase-like TIM barrel" evidence="1">
    <location>
        <begin position="25"/>
        <end position="248"/>
    </location>
</feature>
<dbReference type="Proteomes" id="UP000214746">
    <property type="component" value="Unassembled WGS sequence"/>
</dbReference>
<name>A0A2W1NYY6_PAEXE</name>
<evidence type="ECO:0000313" key="2">
    <source>
        <dbReference type="EMBL" id="PZE20068.1"/>
    </source>
</evidence>
<sequence>MRKMGIGLQMYTVRDETAKDFRGVLRKVAELGYEGVEFAGYGDVPAEEMSSLLKELNLQAIGSHVGYNLLRDNLDAEIEYLKQIGAKYIVCPFIAQEDRKDWRQHFEFFTMVAEKARQHGLHFAYHNHAFEFEERVGDQFVFDALYDALSPDLAKVEMDLGWVQFAGQDPLAYIDKYRGRLPLLHLKDFRAAEDGTIDTLELGHGIMQLPEVIQAASDADVEWLIVEQDKCARPSLESISISIQWLQENYLTRI</sequence>
<dbReference type="Gene3D" id="3.20.20.150">
    <property type="entry name" value="Divalent-metal-dependent TIM barrel enzymes"/>
    <property type="match status" value="1"/>
</dbReference>
<dbReference type="PANTHER" id="PTHR12110:SF41">
    <property type="entry name" value="INOSOSE DEHYDRATASE"/>
    <property type="match status" value="1"/>
</dbReference>
<reference evidence="2" key="1">
    <citation type="submission" date="2018-06" db="EMBL/GenBank/DDBJ databases">
        <title>Paenibacillus xerothermodurans sp. nov. an extremely dry heat resistant spore forming bacterium isolated from the soil of Cape Canaveral, Florida.</title>
        <authorList>
            <person name="Seuylemezian A."/>
            <person name="Kaur N."/>
            <person name="Patil P."/>
            <person name="Patil P."/>
            <person name="Mayilraj S."/>
            <person name="Vaishampayan P."/>
        </authorList>
    </citation>
    <scope>NUCLEOTIDE SEQUENCE [LARGE SCALE GENOMIC DNA]</scope>
    <source>
        <strain evidence="2">ATCC 27380</strain>
    </source>
</reference>
<dbReference type="InterPro" id="IPR036237">
    <property type="entry name" value="Xyl_isomerase-like_sf"/>
</dbReference>
<evidence type="ECO:0000313" key="3">
    <source>
        <dbReference type="Proteomes" id="UP000214746"/>
    </source>
</evidence>
<dbReference type="GO" id="GO:0016853">
    <property type="term" value="F:isomerase activity"/>
    <property type="evidence" value="ECO:0007669"/>
    <property type="project" value="UniProtKB-KW"/>
</dbReference>
<dbReference type="RefSeq" id="WP_089200889.1">
    <property type="nucleotide sequence ID" value="NZ_NHRJ02000010.1"/>
</dbReference>
<organism evidence="2 3">
    <name type="scientific">Paenibacillus xerothermodurans</name>
    <dbReference type="NCBI Taxonomy" id="1977292"/>
    <lineage>
        <taxon>Bacteria</taxon>
        <taxon>Bacillati</taxon>
        <taxon>Bacillota</taxon>
        <taxon>Bacilli</taxon>
        <taxon>Bacillales</taxon>
        <taxon>Paenibacillaceae</taxon>
        <taxon>Paenibacillus</taxon>
    </lineage>
</organism>
<dbReference type="SUPFAM" id="SSF51658">
    <property type="entry name" value="Xylose isomerase-like"/>
    <property type="match status" value="1"/>
</dbReference>